<evidence type="ECO:0000313" key="2">
    <source>
        <dbReference type="EMBL" id="MED6125145.1"/>
    </source>
</evidence>
<feature type="domain" description="PB1-like" evidence="1">
    <location>
        <begin position="41"/>
        <end position="140"/>
    </location>
</feature>
<keyword evidence="3" id="KW-1185">Reference proteome</keyword>
<feature type="non-terminal residue" evidence="2">
    <location>
        <position position="1"/>
    </location>
</feature>
<dbReference type="InterPro" id="IPR058594">
    <property type="entry name" value="PB1-like_dom_pln"/>
</dbReference>
<reference evidence="2 3" key="1">
    <citation type="journal article" date="2023" name="Plants (Basel)">
        <title>Bridging the Gap: Combining Genomics and Transcriptomics Approaches to Understand Stylosanthes scabra, an Orphan Legume from the Brazilian Caatinga.</title>
        <authorList>
            <person name="Ferreira-Neto J.R.C."/>
            <person name="da Silva M.D."/>
            <person name="Binneck E."/>
            <person name="de Melo N.F."/>
            <person name="da Silva R.H."/>
            <person name="de Melo A.L.T.M."/>
            <person name="Pandolfi V."/>
            <person name="Bustamante F.O."/>
            <person name="Brasileiro-Vidal A.C."/>
            <person name="Benko-Iseppon A.M."/>
        </authorList>
    </citation>
    <scope>NUCLEOTIDE SEQUENCE [LARGE SCALE GENOMIC DNA]</scope>
    <source>
        <tissue evidence="2">Leaves</tissue>
    </source>
</reference>
<evidence type="ECO:0000259" key="1">
    <source>
        <dbReference type="Pfam" id="PF26130"/>
    </source>
</evidence>
<organism evidence="2 3">
    <name type="scientific">Stylosanthes scabra</name>
    <dbReference type="NCBI Taxonomy" id="79078"/>
    <lineage>
        <taxon>Eukaryota</taxon>
        <taxon>Viridiplantae</taxon>
        <taxon>Streptophyta</taxon>
        <taxon>Embryophyta</taxon>
        <taxon>Tracheophyta</taxon>
        <taxon>Spermatophyta</taxon>
        <taxon>Magnoliopsida</taxon>
        <taxon>eudicotyledons</taxon>
        <taxon>Gunneridae</taxon>
        <taxon>Pentapetalae</taxon>
        <taxon>rosids</taxon>
        <taxon>fabids</taxon>
        <taxon>Fabales</taxon>
        <taxon>Fabaceae</taxon>
        <taxon>Papilionoideae</taxon>
        <taxon>50 kb inversion clade</taxon>
        <taxon>dalbergioids sensu lato</taxon>
        <taxon>Dalbergieae</taxon>
        <taxon>Pterocarpus clade</taxon>
        <taxon>Stylosanthes</taxon>
    </lineage>
</organism>
<comment type="caution">
    <text evidence="2">The sequence shown here is derived from an EMBL/GenBank/DDBJ whole genome shotgun (WGS) entry which is preliminary data.</text>
</comment>
<protein>
    <recommendedName>
        <fullName evidence="1">PB1-like domain-containing protein</fullName>
    </recommendedName>
</protein>
<sequence>KRRPPLTKAERDHSITEPRSSLRAWTNFRGILAWSVEGMVRLTLVYHHGGNLVTKDNGNVAYEVDHTELLEELDEDILDVFALKNHHFVLGYEKIEECSWLVPGSNLEIGLRPITNDVELLEMCCTARGNNSKIHIYYEHVVSIPQVEEDVLKLIELTPNSATMH</sequence>
<accession>A0ABU6RME1</accession>
<dbReference type="EMBL" id="JASCZI010030872">
    <property type="protein sequence ID" value="MED6125145.1"/>
    <property type="molecule type" value="Genomic_DNA"/>
</dbReference>
<name>A0ABU6RME1_9FABA</name>
<proteinExistence type="predicted"/>
<dbReference type="Pfam" id="PF26130">
    <property type="entry name" value="PB1-like"/>
    <property type="match status" value="1"/>
</dbReference>
<gene>
    <name evidence="2" type="ORF">PIB30_065909</name>
</gene>
<dbReference type="Proteomes" id="UP001341840">
    <property type="component" value="Unassembled WGS sequence"/>
</dbReference>
<evidence type="ECO:0000313" key="3">
    <source>
        <dbReference type="Proteomes" id="UP001341840"/>
    </source>
</evidence>